<protein>
    <recommendedName>
        <fullName evidence="1">Regulatory protein YycH domain-containing protein</fullName>
    </recommendedName>
</protein>
<sequence>MERFKSWLLVALVLGSLLQSYMLVFSSPRPGPAIPTEYVQTDVIGTQMTAEELLFPEQIVLHSGKQTHTVLYPNHLHFKEIMKTLKGRTFDNIRRNAPILSGIDWEEIRNKQTGVEVRFRGGIPFSILRTVFQLKGDLPLETEAVTRIWIYVNREVEDVRTFFQTEYSTYEARADLNSKNVEQMVGFGELQASYHYKDDFYLPDQPIEVPKYRIGVNTIPIDQLQKTLFVDPRNTRNFSKQDGSEIYTDGKRGLQIRPDQLWMNYSDPVPAVDSRNDIRENLNAAVQFINQHGGWNGSFMARSIPQSQVIGRQLFTFRQYYDSFPIIGDRGENFGLIRIVLQNRVIANYERSLLMLDSAQVERSLQKLEGGKALDDLVNAYPRRSLVVSVTPAYQPVLRDKVMDLNPVWAVELRDGTYDILK</sequence>
<dbReference type="InterPro" id="IPR009996">
    <property type="entry name" value="YycH"/>
</dbReference>
<accession>A0A927GXM9</accession>
<evidence type="ECO:0000259" key="1">
    <source>
        <dbReference type="Pfam" id="PF07435"/>
    </source>
</evidence>
<gene>
    <name evidence="2" type="ORF">IDH45_01650</name>
</gene>
<evidence type="ECO:0000313" key="2">
    <source>
        <dbReference type="EMBL" id="MBD2860690.1"/>
    </source>
</evidence>
<dbReference type="EMBL" id="JACXJA010000002">
    <property type="protein sequence ID" value="MBD2860690.1"/>
    <property type="molecule type" value="Genomic_DNA"/>
</dbReference>
<dbReference type="AlphaFoldDB" id="A0A927GXM9"/>
<feature type="domain" description="Regulatory protein YycH" evidence="1">
    <location>
        <begin position="2"/>
        <end position="415"/>
    </location>
</feature>
<dbReference type="Proteomes" id="UP000639396">
    <property type="component" value="Unassembled WGS sequence"/>
</dbReference>
<dbReference type="RefSeq" id="WP_190924055.1">
    <property type="nucleotide sequence ID" value="NZ_JACXJA010000002.1"/>
</dbReference>
<organism evidence="2 3">
    <name type="scientific">Paenibacillus oceani</name>
    <dbReference type="NCBI Taxonomy" id="2772510"/>
    <lineage>
        <taxon>Bacteria</taxon>
        <taxon>Bacillati</taxon>
        <taxon>Bacillota</taxon>
        <taxon>Bacilli</taxon>
        <taxon>Bacillales</taxon>
        <taxon>Paenibacillaceae</taxon>
        <taxon>Paenibacillus</taxon>
    </lineage>
</organism>
<dbReference type="InterPro" id="IPR042274">
    <property type="entry name" value="YycH/YycI_2"/>
</dbReference>
<reference evidence="2" key="1">
    <citation type="submission" date="2020-09" db="EMBL/GenBank/DDBJ databases">
        <title>A novel bacterium of genus Paenibacillus, isolated from South China Sea.</title>
        <authorList>
            <person name="Huang H."/>
            <person name="Mo K."/>
            <person name="Hu Y."/>
        </authorList>
    </citation>
    <scope>NUCLEOTIDE SEQUENCE</scope>
    <source>
        <strain evidence="2">IB182363</strain>
    </source>
</reference>
<name>A0A927GXM9_9BACL</name>
<proteinExistence type="predicted"/>
<dbReference type="Gene3D" id="3.30.310.160">
    <property type="entry name" value="YycH protein, domain 2"/>
    <property type="match status" value="1"/>
</dbReference>
<evidence type="ECO:0000313" key="3">
    <source>
        <dbReference type="Proteomes" id="UP000639396"/>
    </source>
</evidence>
<comment type="caution">
    <text evidence="2">The sequence shown here is derived from an EMBL/GenBank/DDBJ whole genome shotgun (WGS) entry which is preliminary data.</text>
</comment>
<dbReference type="CDD" id="cd15787">
    <property type="entry name" value="YycH_N"/>
    <property type="match status" value="1"/>
</dbReference>
<dbReference type="Pfam" id="PF07435">
    <property type="entry name" value="YycH"/>
    <property type="match status" value="1"/>
</dbReference>
<keyword evidence="3" id="KW-1185">Reference proteome</keyword>